<gene>
    <name evidence="1" type="ORF">RHMOL_Rhmol09G0256400</name>
</gene>
<dbReference type="EMBL" id="CM046396">
    <property type="protein sequence ID" value="KAI8540353.1"/>
    <property type="molecule type" value="Genomic_DNA"/>
</dbReference>
<comment type="caution">
    <text evidence="1">The sequence shown here is derived from an EMBL/GenBank/DDBJ whole genome shotgun (WGS) entry which is preliminary data.</text>
</comment>
<accession>A0ACC0MJ37</accession>
<organism evidence="1 2">
    <name type="scientific">Rhododendron molle</name>
    <name type="common">Chinese azalea</name>
    <name type="synonym">Azalea mollis</name>
    <dbReference type="NCBI Taxonomy" id="49168"/>
    <lineage>
        <taxon>Eukaryota</taxon>
        <taxon>Viridiplantae</taxon>
        <taxon>Streptophyta</taxon>
        <taxon>Embryophyta</taxon>
        <taxon>Tracheophyta</taxon>
        <taxon>Spermatophyta</taxon>
        <taxon>Magnoliopsida</taxon>
        <taxon>eudicotyledons</taxon>
        <taxon>Gunneridae</taxon>
        <taxon>Pentapetalae</taxon>
        <taxon>asterids</taxon>
        <taxon>Ericales</taxon>
        <taxon>Ericaceae</taxon>
        <taxon>Ericoideae</taxon>
        <taxon>Rhodoreae</taxon>
        <taxon>Rhododendron</taxon>
    </lineage>
</organism>
<reference evidence="1" key="1">
    <citation type="submission" date="2022-02" db="EMBL/GenBank/DDBJ databases">
        <title>Plant Genome Project.</title>
        <authorList>
            <person name="Zhang R.-G."/>
        </authorList>
    </citation>
    <scope>NUCLEOTIDE SEQUENCE</scope>
    <source>
        <strain evidence="1">AT1</strain>
    </source>
</reference>
<keyword evidence="2" id="KW-1185">Reference proteome</keyword>
<protein>
    <submittedName>
        <fullName evidence="1">Uncharacterized protein</fullName>
    </submittedName>
</protein>
<evidence type="ECO:0000313" key="2">
    <source>
        <dbReference type="Proteomes" id="UP001062846"/>
    </source>
</evidence>
<evidence type="ECO:0000313" key="1">
    <source>
        <dbReference type="EMBL" id="KAI8540353.1"/>
    </source>
</evidence>
<sequence>MVVRAPCPLLQWGSPHVTDPQHKNPNMDVRGKTSLMGEDLDPGLMGMIKKKGYEGRCGSDQFEGASSDDDDGRSSKQKRKKKYHRHTPYQIKELEDYFNNGGYHPNENQRFELGKKLSLDSKQVKFWFQNRRTQLKTQVERYQNSILKRQMEQLVIENIRMKEAIRNPICNNCGGPAILGDISIEEHHFRVENARLKDELTRVNAVAYKFLGRPISSIAAPIPSPVSNSSLELAEGRHGFSDLSSVDPTFSMRVDSNDGFLNALPMVSMPSTTTVGMGGVDIHLEKPVFLELGLHAMDELIKLAQIDNPLWVQSLDGGREVLNQEEYTRICPPCTGMKPRGFVTEATRATGSVVINSLALVETLMDVNQWTEMFPCMVGRASVDVIFSGMAGSRDCALQLMYAEFQALSPLVPVRPIKFLRFCKQPTEGVWAIVDVSVEGILELSDAHPFVNCRRLPSGCIVQDLPNGSSKVISTTAYYATHLSSRVFIDRGFVEAIERWLSTLQRQSECLAVLMSSSISTEDHSGITQVGRSSMVKLAQRMTRNFCAGVCGTMHTWQLVQVGSVGEHLRLMIRNSIGNPGEPPGIVLSATTSVSMPISPQSLFDFLRNEQLRSEWDELSHGGPMQETVHIPKGQDRANCVSFLRPSATNTNQNTMLILQEMQTDASGSLIVYAAVDIPAMQVVMSGGDSATVAFLPSGFAIIPDSAGSSNCNGTVVQESGSGGSGGSLLTVGFQILVDNSPTANLTMESVDTVNNLIGRTIQRIKAALNCAV</sequence>
<name>A0ACC0MJ37_RHOML</name>
<dbReference type="Proteomes" id="UP001062846">
    <property type="component" value="Chromosome 9"/>
</dbReference>
<proteinExistence type="predicted"/>